<dbReference type="GO" id="GO:0002953">
    <property type="term" value="F:5'-deoxynucleotidase activity"/>
    <property type="evidence" value="ECO:0007669"/>
    <property type="project" value="UniProtKB-EC"/>
</dbReference>
<keyword evidence="10" id="KW-0378">Hydrolase</keyword>
<evidence type="ECO:0000256" key="10">
    <source>
        <dbReference type="ARBA" id="ARBA00022801"/>
    </source>
</evidence>
<evidence type="ECO:0000256" key="5">
    <source>
        <dbReference type="ARBA" id="ARBA00009999"/>
    </source>
</evidence>
<evidence type="ECO:0000256" key="1">
    <source>
        <dbReference type="ARBA" id="ARBA00001638"/>
    </source>
</evidence>
<comment type="catalytic activity">
    <reaction evidence="1">
        <text>a 2'-deoxyribonucleoside 5'-phosphate + H2O = a 2'-deoxyribonucleoside + phosphate</text>
        <dbReference type="Rhea" id="RHEA:36167"/>
        <dbReference type="ChEBI" id="CHEBI:15377"/>
        <dbReference type="ChEBI" id="CHEBI:18274"/>
        <dbReference type="ChEBI" id="CHEBI:43474"/>
        <dbReference type="ChEBI" id="CHEBI:65317"/>
        <dbReference type="EC" id="3.1.3.89"/>
    </reaction>
</comment>
<reference evidence="13 14" key="1">
    <citation type="journal article" date="2023" name="BMC Biol.">
        <title>The compact genome of the sponge Oopsacas minuta (Hexactinellida) is lacking key metazoan core genes.</title>
        <authorList>
            <person name="Santini S."/>
            <person name="Schenkelaars Q."/>
            <person name="Jourda C."/>
            <person name="Duchesne M."/>
            <person name="Belahbib H."/>
            <person name="Rocher C."/>
            <person name="Selva M."/>
            <person name="Riesgo A."/>
            <person name="Vervoort M."/>
            <person name="Leys S.P."/>
            <person name="Kodjabachian L."/>
            <person name="Le Bivic A."/>
            <person name="Borchiellini C."/>
            <person name="Claverie J.M."/>
            <person name="Renard E."/>
        </authorList>
    </citation>
    <scope>NUCLEOTIDE SEQUENCE [LARGE SCALE GENOMIC DNA]</scope>
    <source>
        <strain evidence="13">SPO-2</strain>
    </source>
</reference>
<dbReference type="AlphaFoldDB" id="A0AAV7JCS6"/>
<comment type="similarity">
    <text evidence="5">Belongs to the HDDC2 family.</text>
</comment>
<organism evidence="13 14">
    <name type="scientific">Oopsacas minuta</name>
    <dbReference type="NCBI Taxonomy" id="111878"/>
    <lineage>
        <taxon>Eukaryota</taxon>
        <taxon>Metazoa</taxon>
        <taxon>Porifera</taxon>
        <taxon>Hexactinellida</taxon>
        <taxon>Hexasterophora</taxon>
        <taxon>Lyssacinosida</taxon>
        <taxon>Leucopsacidae</taxon>
        <taxon>Oopsacas</taxon>
    </lineage>
</organism>
<feature type="domain" description="HD/PDEase" evidence="12">
    <location>
        <begin position="36"/>
        <end position="152"/>
    </location>
</feature>
<dbReference type="GO" id="GO:0046872">
    <property type="term" value="F:metal ion binding"/>
    <property type="evidence" value="ECO:0007669"/>
    <property type="project" value="UniProtKB-KW"/>
</dbReference>
<comment type="function">
    <text evidence="4">Catalyzes the dephosphorylation of the nucleoside 5'-monophosphates deoxyadenosine monophosphate (dAMP), deoxycytidine monophosphate (dCMP), deoxyguanosine monophosphate (dGMP) and deoxythymidine monophosphate (dTMP).</text>
</comment>
<dbReference type="Pfam" id="PF13023">
    <property type="entry name" value="HD_3"/>
    <property type="match status" value="1"/>
</dbReference>
<dbReference type="Gene3D" id="1.10.3210.10">
    <property type="entry name" value="Hypothetical protein af1432"/>
    <property type="match status" value="1"/>
</dbReference>
<evidence type="ECO:0000256" key="9">
    <source>
        <dbReference type="ARBA" id="ARBA00022723"/>
    </source>
</evidence>
<evidence type="ECO:0000256" key="6">
    <source>
        <dbReference type="ARBA" id="ARBA00011738"/>
    </source>
</evidence>
<comment type="cofactor">
    <cofactor evidence="2">
        <name>Mn(2+)</name>
        <dbReference type="ChEBI" id="CHEBI:29035"/>
    </cofactor>
</comment>
<keyword evidence="14" id="KW-1185">Reference proteome</keyword>
<dbReference type="SMART" id="SM00471">
    <property type="entry name" value="HDc"/>
    <property type="match status" value="1"/>
</dbReference>
<evidence type="ECO:0000256" key="3">
    <source>
        <dbReference type="ARBA" id="ARBA00001941"/>
    </source>
</evidence>
<dbReference type="FunFam" id="1.10.3210.10:FF:000016">
    <property type="entry name" value="HD domain-containing protein 2"/>
    <property type="match status" value="1"/>
</dbReference>
<dbReference type="PANTHER" id="PTHR11845">
    <property type="entry name" value="5'-DEOXYNUCLEOTIDASE HDDC2"/>
    <property type="match status" value="1"/>
</dbReference>
<dbReference type="InterPro" id="IPR003607">
    <property type="entry name" value="HD/PDEase_dom"/>
</dbReference>
<comment type="caution">
    <text evidence="13">The sequence shown here is derived from an EMBL/GenBank/DDBJ whole genome shotgun (WGS) entry which is preliminary data.</text>
</comment>
<evidence type="ECO:0000256" key="11">
    <source>
        <dbReference type="ARBA" id="ARBA00032735"/>
    </source>
</evidence>
<proteinExistence type="inferred from homology"/>
<dbReference type="EC" id="3.1.3.89" evidence="7"/>
<name>A0AAV7JCS6_9METZ</name>
<dbReference type="InterPro" id="IPR039356">
    <property type="entry name" value="YfbR/HDDC2"/>
</dbReference>
<sequence length="188" mass="21609">MATEDTAIMGVFEFCKLLGVLKHLDRTGWVRKGVDKPESVAGHMYRMALLSFLATTDPSIDRNKCIKLSLVHDLGESIVGDITPLDGVSKEEKYKKEKSAIERISSLLPESVGNEISQLWEEYEKGETPESVYVKDLDKFDMIFQAYEYETSQNMDLQEFFTSTEDLFRTDQVKSWVEQLKHIRETPK</sequence>
<comment type="cofactor">
    <cofactor evidence="3">
        <name>Co(2+)</name>
        <dbReference type="ChEBI" id="CHEBI:48828"/>
    </cofactor>
</comment>
<evidence type="ECO:0000259" key="12">
    <source>
        <dbReference type="SMART" id="SM00471"/>
    </source>
</evidence>
<evidence type="ECO:0000256" key="4">
    <source>
        <dbReference type="ARBA" id="ARBA00004074"/>
    </source>
</evidence>
<dbReference type="EMBL" id="JAKMXF010000354">
    <property type="protein sequence ID" value="KAI6646574.1"/>
    <property type="molecule type" value="Genomic_DNA"/>
</dbReference>
<protein>
    <recommendedName>
        <fullName evidence="8">5'-deoxynucleotidase HDDC2</fullName>
        <ecNumber evidence="7">3.1.3.89</ecNumber>
    </recommendedName>
    <alternativeName>
        <fullName evidence="11">HD domain-containing protein 2</fullName>
    </alternativeName>
</protein>
<evidence type="ECO:0000256" key="8">
    <source>
        <dbReference type="ARBA" id="ARBA00015933"/>
    </source>
</evidence>
<evidence type="ECO:0000313" key="13">
    <source>
        <dbReference type="EMBL" id="KAI6646574.1"/>
    </source>
</evidence>
<dbReference type="GO" id="GO:0005737">
    <property type="term" value="C:cytoplasm"/>
    <property type="evidence" value="ECO:0007669"/>
    <property type="project" value="TreeGrafter"/>
</dbReference>
<accession>A0AAV7JCS6</accession>
<evidence type="ECO:0000256" key="2">
    <source>
        <dbReference type="ARBA" id="ARBA00001936"/>
    </source>
</evidence>
<gene>
    <name evidence="13" type="ORF">LOD99_12695</name>
</gene>
<comment type="subunit">
    <text evidence="6">Homodimer.</text>
</comment>
<dbReference type="InterPro" id="IPR006674">
    <property type="entry name" value="HD_domain"/>
</dbReference>
<dbReference type="Proteomes" id="UP001165289">
    <property type="component" value="Unassembled WGS sequence"/>
</dbReference>
<dbReference type="SUPFAM" id="SSF109604">
    <property type="entry name" value="HD-domain/PDEase-like"/>
    <property type="match status" value="1"/>
</dbReference>
<dbReference type="PANTHER" id="PTHR11845:SF13">
    <property type="entry name" value="5'-DEOXYNUCLEOTIDASE HDDC2"/>
    <property type="match status" value="1"/>
</dbReference>
<evidence type="ECO:0000256" key="7">
    <source>
        <dbReference type="ARBA" id="ARBA00012964"/>
    </source>
</evidence>
<evidence type="ECO:0000313" key="14">
    <source>
        <dbReference type="Proteomes" id="UP001165289"/>
    </source>
</evidence>
<keyword evidence="9" id="KW-0479">Metal-binding</keyword>